<comment type="caution">
    <text evidence="3">The sequence shown here is derived from an EMBL/GenBank/DDBJ whole genome shotgun (WGS) entry which is preliminary data.</text>
</comment>
<keyword evidence="4" id="KW-1185">Reference proteome</keyword>
<dbReference type="Gene3D" id="3.30.420.40">
    <property type="match status" value="2"/>
</dbReference>
<dbReference type="CDD" id="cd24023">
    <property type="entry name" value="ASKHA_NBD_ParM_Alp7A-like"/>
    <property type="match status" value="1"/>
</dbReference>
<proteinExistence type="predicted"/>
<gene>
    <name evidence="3" type="ORF">J1TS3_26560</name>
</gene>
<accession>A0ABQ4K717</accession>
<protein>
    <recommendedName>
        <fullName evidence="5">Actin-like protein N-terminal domain-containing protein</fullName>
    </recommendedName>
</protein>
<reference evidence="3 4" key="1">
    <citation type="submission" date="2021-03" db="EMBL/GenBank/DDBJ databases">
        <title>Antimicrobial resistance genes in bacteria isolated from Japanese honey, and their potential for conferring macrolide and lincosamide resistance in the American foulbrood pathogen Paenibacillus larvae.</title>
        <authorList>
            <person name="Okamoto M."/>
            <person name="Kumagai M."/>
            <person name="Kanamori H."/>
            <person name="Takamatsu D."/>
        </authorList>
    </citation>
    <scope>NUCLEOTIDE SEQUENCE [LARGE SCALE GENOMIC DNA]</scope>
    <source>
        <strain evidence="3 4">J1TS3</strain>
    </source>
</reference>
<feature type="domain" description="Actin-like protein N-terminal" evidence="1">
    <location>
        <begin position="8"/>
        <end position="189"/>
    </location>
</feature>
<feature type="domain" description="Alp7A-like C-terminal" evidence="2">
    <location>
        <begin position="212"/>
        <end position="351"/>
    </location>
</feature>
<evidence type="ECO:0008006" key="5">
    <source>
        <dbReference type="Google" id="ProtNLM"/>
    </source>
</evidence>
<evidence type="ECO:0000313" key="3">
    <source>
        <dbReference type="EMBL" id="GIN21522.1"/>
    </source>
</evidence>
<dbReference type="SUPFAM" id="SSF53067">
    <property type="entry name" value="Actin-like ATPase domain"/>
    <property type="match status" value="2"/>
</dbReference>
<dbReference type="Pfam" id="PF22128">
    <property type="entry name" value="Alp7A_like_C"/>
    <property type="match status" value="1"/>
</dbReference>
<dbReference type="InterPro" id="IPR040607">
    <property type="entry name" value="ALP_N"/>
</dbReference>
<dbReference type="InterPro" id="IPR054368">
    <property type="entry name" value="Alp7A-like_C"/>
</dbReference>
<dbReference type="Proteomes" id="UP000680279">
    <property type="component" value="Unassembled WGS sequence"/>
</dbReference>
<sequence>MEKTRLAAIDVGNDSLKGIFGEMDYEINIPNIVAIDVEDRPVIGLEELDNQEPLDGLHIRLHSPSLQENGAVYRVGHLATRSGNATELDPGSSKSEEDQTLVMMFTALALDAVRDENKKVFKQSNNVVEATYTLGTGLPLREVKEGKDVGYRSKLLGSVHQVEFLVTPKYQGIKVNIKFEEVKVYPEGFAAFINLVMDNDLKIINKELIDKRIIIQDIGGLSTDIAVIKNRKVDDDRAQGFNLGVSESLDAIREEIRSKYGVELDSRRDVVEIITKKNDRNHIMVKGSRTSVHEIVDRILLDLAKKQYRHLRNVWQRNSQTEIAYFIGGGSIVLKDYLKALNNNLDGYNIDFFEDEKESVWMMANAYYKLVADFAKKNQKEAKEEKKAVKN</sequence>
<evidence type="ECO:0000259" key="1">
    <source>
        <dbReference type="Pfam" id="PF17989"/>
    </source>
</evidence>
<name>A0ABQ4K717_9BACI</name>
<evidence type="ECO:0000259" key="2">
    <source>
        <dbReference type="Pfam" id="PF22128"/>
    </source>
</evidence>
<evidence type="ECO:0000313" key="4">
    <source>
        <dbReference type="Proteomes" id="UP000680279"/>
    </source>
</evidence>
<organism evidence="3 4">
    <name type="scientific">Siminovitchia fordii</name>
    <dbReference type="NCBI Taxonomy" id="254759"/>
    <lineage>
        <taxon>Bacteria</taxon>
        <taxon>Bacillati</taxon>
        <taxon>Bacillota</taxon>
        <taxon>Bacilli</taxon>
        <taxon>Bacillales</taxon>
        <taxon>Bacillaceae</taxon>
        <taxon>Siminovitchia</taxon>
    </lineage>
</organism>
<dbReference type="RefSeq" id="WP_018707866.1">
    <property type="nucleotide sequence ID" value="NZ_BOQT01000009.1"/>
</dbReference>
<dbReference type="InterPro" id="IPR043129">
    <property type="entry name" value="ATPase_NBD"/>
</dbReference>
<dbReference type="EMBL" id="BOQT01000009">
    <property type="protein sequence ID" value="GIN21522.1"/>
    <property type="molecule type" value="Genomic_DNA"/>
</dbReference>
<dbReference type="Pfam" id="PF17989">
    <property type="entry name" value="ALP_N"/>
    <property type="match status" value="1"/>
</dbReference>